<keyword evidence="2 4" id="KW-0378">Hydrolase</keyword>
<feature type="compositionally biased region" description="Basic and acidic residues" evidence="3">
    <location>
        <begin position="319"/>
        <end position="330"/>
    </location>
</feature>
<dbReference type="EC" id="3.1.1.73" evidence="4"/>
<name>A0A7W7IPV6_9CAUL</name>
<dbReference type="Proteomes" id="UP000539957">
    <property type="component" value="Unassembled WGS sequence"/>
</dbReference>
<gene>
    <name evidence="4" type="ORF">HNP32_002082</name>
</gene>
<dbReference type="InterPro" id="IPR010126">
    <property type="entry name" value="Esterase_phb"/>
</dbReference>
<dbReference type="PANTHER" id="PTHR43037">
    <property type="entry name" value="UNNAMED PRODUCT-RELATED"/>
    <property type="match status" value="1"/>
</dbReference>
<dbReference type="InterPro" id="IPR029058">
    <property type="entry name" value="AB_hydrolase_fold"/>
</dbReference>
<dbReference type="EMBL" id="JACHKY010000003">
    <property type="protein sequence ID" value="MBB4798338.1"/>
    <property type="molecule type" value="Genomic_DNA"/>
</dbReference>
<evidence type="ECO:0000256" key="2">
    <source>
        <dbReference type="ARBA" id="ARBA00022801"/>
    </source>
</evidence>
<dbReference type="NCBIfam" id="TIGR01840">
    <property type="entry name" value="esterase_phb"/>
    <property type="match status" value="1"/>
</dbReference>
<dbReference type="SUPFAM" id="SSF53474">
    <property type="entry name" value="alpha/beta-Hydrolases"/>
    <property type="match status" value="2"/>
</dbReference>
<dbReference type="PANTHER" id="PTHR43037:SF1">
    <property type="entry name" value="BLL1128 PROTEIN"/>
    <property type="match status" value="1"/>
</dbReference>
<comment type="caution">
    <text evidence="4">The sequence shown here is derived from an EMBL/GenBank/DDBJ whole genome shotgun (WGS) entry which is preliminary data.</text>
</comment>
<organism evidence="4 5">
    <name type="scientific">Brevundimonas bullata</name>
    <dbReference type="NCBI Taxonomy" id="13160"/>
    <lineage>
        <taxon>Bacteria</taxon>
        <taxon>Pseudomonadati</taxon>
        <taxon>Pseudomonadota</taxon>
        <taxon>Alphaproteobacteria</taxon>
        <taxon>Caulobacterales</taxon>
        <taxon>Caulobacteraceae</taxon>
        <taxon>Brevundimonas</taxon>
    </lineage>
</organism>
<evidence type="ECO:0000256" key="3">
    <source>
        <dbReference type="SAM" id="MobiDB-lite"/>
    </source>
</evidence>
<evidence type="ECO:0000256" key="1">
    <source>
        <dbReference type="ARBA" id="ARBA00022729"/>
    </source>
</evidence>
<keyword evidence="1" id="KW-0732">Signal</keyword>
<dbReference type="RefSeq" id="WP_184269726.1">
    <property type="nucleotide sequence ID" value="NZ_JACHKY010000003.1"/>
</dbReference>
<evidence type="ECO:0000313" key="4">
    <source>
        <dbReference type="EMBL" id="MBB4798338.1"/>
    </source>
</evidence>
<proteinExistence type="predicted"/>
<protein>
    <submittedName>
        <fullName evidence="4">Feruloyl esterase</fullName>
        <ecNumber evidence="4">3.1.1.73</ecNumber>
    </submittedName>
</protein>
<dbReference type="Gene3D" id="3.40.50.1820">
    <property type="entry name" value="alpha/beta hydrolase"/>
    <property type="match status" value="1"/>
</dbReference>
<evidence type="ECO:0000313" key="5">
    <source>
        <dbReference type="Proteomes" id="UP000539957"/>
    </source>
</evidence>
<accession>A0A7W7IPV6</accession>
<keyword evidence="5" id="KW-1185">Reference proteome</keyword>
<dbReference type="GO" id="GO:0030600">
    <property type="term" value="F:feruloyl esterase activity"/>
    <property type="evidence" value="ECO:0007669"/>
    <property type="project" value="UniProtKB-EC"/>
</dbReference>
<dbReference type="AlphaFoldDB" id="A0A7W7IPV6"/>
<sequence>MAKNHTSPSRLRAVQDFGANPGNLRMKTYTPSGGAPERCGLVVVLHGCTQTAAGYAETAGWLDLADRFGFALICPEQNRENNANLCFNWFEPGDIARGQGEAASIAAMVDFAVVEFAAAPERVYVTGLSAGGAMTSVMLATYPELFAGGAVIAGLPYGVASNLQQAFNAMGGAAPLTDEALGDRVRAASAYTGPRPPVSVWHGDGDATVRPAAGDAVLRQWRNVHGALPTARQARTPDGRIFQAWFSPEGALAVERHFIPRMAHGTPVKTAGPDSYGRVAPYILDVGVSSSFEIAMGWGLATLDARRSLGDDPGSLRPSSHEPTGRRRPDVLVRARQRDNPALRVIEEALRKAGLMK</sequence>
<dbReference type="Pfam" id="PF10503">
    <property type="entry name" value="Esterase_PHB"/>
    <property type="match status" value="1"/>
</dbReference>
<dbReference type="InterPro" id="IPR050955">
    <property type="entry name" value="Plant_Biomass_Hydrol_Est"/>
</dbReference>
<dbReference type="GO" id="GO:0005576">
    <property type="term" value="C:extracellular region"/>
    <property type="evidence" value="ECO:0007669"/>
    <property type="project" value="InterPro"/>
</dbReference>
<reference evidence="4 5" key="1">
    <citation type="submission" date="2020-08" db="EMBL/GenBank/DDBJ databases">
        <title>Functional genomics of gut bacteria from endangered species of beetles.</title>
        <authorList>
            <person name="Carlos-Shanley C."/>
        </authorList>
    </citation>
    <scope>NUCLEOTIDE SEQUENCE [LARGE SCALE GENOMIC DNA]</scope>
    <source>
        <strain evidence="4 5">S00123</strain>
    </source>
</reference>
<feature type="region of interest" description="Disordered" evidence="3">
    <location>
        <begin position="311"/>
        <end position="330"/>
    </location>
</feature>